<dbReference type="InterPro" id="IPR004323">
    <property type="entry name" value="Ion_tolerance_CutA"/>
</dbReference>
<dbReference type="Proteomes" id="UP000756530">
    <property type="component" value="Unassembled WGS sequence"/>
</dbReference>
<dbReference type="RefSeq" id="WP_218392537.1">
    <property type="nucleotide sequence ID" value="NZ_JAHUZE010000002.1"/>
</dbReference>
<evidence type="ECO:0000313" key="1">
    <source>
        <dbReference type="EMBL" id="MBV7379406.1"/>
    </source>
</evidence>
<dbReference type="Pfam" id="PF03091">
    <property type="entry name" value="CutA1"/>
    <property type="match status" value="1"/>
</dbReference>
<name>A0ABS6T4D9_9RHOB</name>
<gene>
    <name evidence="1" type="ORF">KJP28_10745</name>
</gene>
<keyword evidence="2" id="KW-1185">Reference proteome</keyword>
<dbReference type="PANTHER" id="PTHR23419:SF8">
    <property type="entry name" value="FI09726P"/>
    <property type="match status" value="1"/>
</dbReference>
<reference evidence="1 2" key="1">
    <citation type="submission" date="2021-05" db="EMBL/GenBank/DDBJ databases">
        <title>Culturable bacteria isolated from Daya Bay.</title>
        <authorList>
            <person name="Zheng W."/>
            <person name="Yu S."/>
            <person name="Huang Y."/>
        </authorList>
    </citation>
    <scope>NUCLEOTIDE SEQUENCE [LARGE SCALE GENOMIC DNA]</scope>
    <source>
        <strain evidence="1 2">DP4N28-5</strain>
    </source>
</reference>
<comment type="caution">
    <text evidence="1">The sequence shown here is derived from an EMBL/GenBank/DDBJ whole genome shotgun (WGS) entry which is preliminary data.</text>
</comment>
<accession>A0ABS6T4D9</accession>
<dbReference type="EMBL" id="JAHUZE010000002">
    <property type="protein sequence ID" value="MBV7379406.1"/>
    <property type="molecule type" value="Genomic_DNA"/>
</dbReference>
<organism evidence="1 2">
    <name type="scientific">Maritimibacter dapengensis</name>
    <dbReference type="NCBI Taxonomy" id="2836868"/>
    <lineage>
        <taxon>Bacteria</taxon>
        <taxon>Pseudomonadati</taxon>
        <taxon>Pseudomonadota</taxon>
        <taxon>Alphaproteobacteria</taxon>
        <taxon>Rhodobacterales</taxon>
        <taxon>Roseobacteraceae</taxon>
        <taxon>Maritimibacter</taxon>
    </lineage>
</organism>
<dbReference type="PANTHER" id="PTHR23419">
    <property type="entry name" value="DIVALENT CATION TOLERANCE CUTA-RELATED"/>
    <property type="match status" value="1"/>
</dbReference>
<protein>
    <submittedName>
        <fullName evidence="1">Divalent-cation tolerance protein CutA</fullName>
    </submittedName>
</protein>
<evidence type="ECO:0000313" key="2">
    <source>
        <dbReference type="Proteomes" id="UP000756530"/>
    </source>
</evidence>
<proteinExistence type="predicted"/>
<sequence>MPAIEVQITYPSDAEARQAASRLVEGRLAACGQVAQIASVYRWQDRIETEGEFLLTLKTLDTCLPGIERHVRENHPYDVPQITALPIVGGAQDYLDWIADEVAT</sequence>